<proteinExistence type="predicted"/>
<accession>A0A939FQJ6</accession>
<dbReference type="AlphaFoldDB" id="A0A939FQJ6"/>
<name>A0A939FQJ6_9ACTN</name>
<dbReference type="RefSeq" id="WP_086569874.1">
    <property type="nucleotide sequence ID" value="NZ_JAFMOF010000002.1"/>
</dbReference>
<dbReference type="EMBL" id="JAFMOF010000002">
    <property type="protein sequence ID" value="MBO0654202.1"/>
    <property type="molecule type" value="Genomic_DNA"/>
</dbReference>
<evidence type="ECO:0000313" key="2">
    <source>
        <dbReference type="Proteomes" id="UP000664781"/>
    </source>
</evidence>
<dbReference type="Proteomes" id="UP000664781">
    <property type="component" value="Unassembled WGS sequence"/>
</dbReference>
<sequence>MAAPVSVHKLDAGGGRHVVVRRQGVDHSLGLAYNDADVVEFLRRAGLPDAEELLDDPEVVEWTGSLPHEWTAA</sequence>
<gene>
    <name evidence="1" type="ORF">J1792_15910</name>
</gene>
<comment type="caution">
    <text evidence="1">The sequence shown here is derived from an EMBL/GenBank/DDBJ whole genome shotgun (WGS) entry which is preliminary data.</text>
</comment>
<protein>
    <submittedName>
        <fullName evidence="1">Uncharacterized protein</fullName>
    </submittedName>
</protein>
<organism evidence="1 2">
    <name type="scientific">Streptomyces triculaminicus</name>
    <dbReference type="NCBI Taxonomy" id="2816232"/>
    <lineage>
        <taxon>Bacteria</taxon>
        <taxon>Bacillati</taxon>
        <taxon>Actinomycetota</taxon>
        <taxon>Actinomycetes</taxon>
        <taxon>Kitasatosporales</taxon>
        <taxon>Streptomycetaceae</taxon>
        <taxon>Streptomyces</taxon>
    </lineage>
</organism>
<reference evidence="1" key="1">
    <citation type="submission" date="2021-03" db="EMBL/GenBank/DDBJ databases">
        <title>Streptomyces strains.</title>
        <authorList>
            <person name="Lund M.B."/>
            <person name="Toerring T."/>
        </authorList>
    </citation>
    <scope>NUCLEOTIDE SEQUENCE</scope>
    <source>
        <strain evidence="1">JCM 4242</strain>
    </source>
</reference>
<evidence type="ECO:0000313" key="1">
    <source>
        <dbReference type="EMBL" id="MBO0654202.1"/>
    </source>
</evidence>
<keyword evidence="2" id="KW-1185">Reference proteome</keyword>